<keyword evidence="5 8" id="KW-1133">Transmembrane helix</keyword>
<sequence length="602" mass="69206">MGDEDYNIYQIVEVVNFSSCRGNQVTANYILYPPLVNCACTNPHFHTHITKALSKYLWVKSCIDILKMTESETIVITPISKNTIIKTIQYYKSHGSDVYMLSLDASKAFDRVKFLLNVYIYSVQQQFMLRIFLPNLNLYLGNQKLLFSIVNVYLYTVVSYGDLMTLKLINYAPHGKSVLEGSQKLNIRLLISQVLLNQIASNLVNLGRITVLQWSDYTSVNCEEYWPTQWMFNENAGHCEAIVDGRYPYYITLTVGFYFLPVTIMILSYSLVILRLWATTLPGEHSQPGRNTQGRAKRKVLKMVIVVGLMFVICWTPLQGMLLYTQCIHDINVHGPISLIYPCCEFTRKYLGRSVLDLRALDKYCAYKHFSYEIMNFLIFKNRIQIYIFFINTGWNYLRTLSITRRTNIDHTTYSGPEPVILLECNSFSKHRMMQKSSLNKHTRCSMQLIPLRERALCSNRSLMVSRVKHDQKRQHETFKGCIRDINSLHVIRGSSTTGGRGYCAPSQLAPLADQQQCRQLEPPSPTCSMAEPTALPDPMGSLENCHHPSTNNPTSKKNMNDHCCCHLFSASDVTKQMDHIEIYSTNHFKDSYSLQSEEDIL</sequence>
<evidence type="ECO:0000256" key="1">
    <source>
        <dbReference type="ARBA" id="ARBA00004651"/>
    </source>
</evidence>
<keyword evidence="6 8" id="KW-0472">Membrane</keyword>
<dbReference type="PROSITE" id="PS50262">
    <property type="entry name" value="G_PROTEIN_RECEP_F1_2"/>
    <property type="match status" value="1"/>
</dbReference>
<dbReference type="GO" id="GO:0004930">
    <property type="term" value="F:G protein-coupled receptor activity"/>
    <property type="evidence" value="ECO:0007669"/>
    <property type="project" value="InterPro"/>
</dbReference>
<evidence type="ECO:0000313" key="11">
    <source>
        <dbReference type="Proteomes" id="UP001497623"/>
    </source>
</evidence>
<feature type="domain" description="G-protein coupled receptors family 1 profile" evidence="9">
    <location>
        <begin position="71"/>
        <end position="318"/>
    </location>
</feature>
<dbReference type="Gene3D" id="1.20.1070.10">
    <property type="entry name" value="Rhodopsin 7-helix transmembrane proteins"/>
    <property type="match status" value="1"/>
</dbReference>
<keyword evidence="11" id="KW-1185">Reference proteome</keyword>
<reference evidence="10 11" key="1">
    <citation type="submission" date="2024-05" db="EMBL/GenBank/DDBJ databases">
        <authorList>
            <person name="Wallberg A."/>
        </authorList>
    </citation>
    <scope>NUCLEOTIDE SEQUENCE [LARGE SCALE GENOMIC DNA]</scope>
</reference>
<dbReference type="PANTHER" id="PTHR24241">
    <property type="entry name" value="NEUROPEPTIDE RECEPTOR-RELATED G-PROTEIN COUPLED RECEPTOR"/>
    <property type="match status" value="1"/>
</dbReference>
<accession>A0AAV2RZF7</accession>
<organism evidence="10 11">
    <name type="scientific">Meganyctiphanes norvegica</name>
    <name type="common">Northern krill</name>
    <name type="synonym">Thysanopoda norvegica</name>
    <dbReference type="NCBI Taxonomy" id="48144"/>
    <lineage>
        <taxon>Eukaryota</taxon>
        <taxon>Metazoa</taxon>
        <taxon>Ecdysozoa</taxon>
        <taxon>Arthropoda</taxon>
        <taxon>Crustacea</taxon>
        <taxon>Multicrustacea</taxon>
        <taxon>Malacostraca</taxon>
        <taxon>Eumalacostraca</taxon>
        <taxon>Eucarida</taxon>
        <taxon>Euphausiacea</taxon>
        <taxon>Euphausiidae</taxon>
        <taxon>Meganyctiphanes</taxon>
    </lineage>
</organism>
<evidence type="ECO:0000313" key="10">
    <source>
        <dbReference type="EMBL" id="CAL4149830.1"/>
    </source>
</evidence>
<dbReference type="Proteomes" id="UP001497623">
    <property type="component" value="Unassembled WGS sequence"/>
</dbReference>
<comment type="caution">
    <text evidence="10">The sequence shown here is derived from an EMBL/GenBank/DDBJ whole genome shotgun (WGS) entry which is preliminary data.</text>
</comment>
<keyword evidence="4 8" id="KW-0812">Transmembrane</keyword>
<dbReference type="AlphaFoldDB" id="A0AAV2RZF7"/>
<evidence type="ECO:0000256" key="7">
    <source>
        <dbReference type="ARBA" id="ARBA00023170"/>
    </source>
</evidence>
<dbReference type="PANTHER" id="PTHR24241:SF76">
    <property type="entry name" value="NEUROPEPTIDE SIFAMIDE RECEPTOR"/>
    <property type="match status" value="1"/>
</dbReference>
<dbReference type="EMBL" id="CAXKWB010037411">
    <property type="protein sequence ID" value="CAL4149830.1"/>
    <property type="molecule type" value="Genomic_DNA"/>
</dbReference>
<dbReference type="InterPro" id="IPR017452">
    <property type="entry name" value="GPCR_Rhodpsn_7TM"/>
</dbReference>
<evidence type="ECO:0000256" key="3">
    <source>
        <dbReference type="ARBA" id="ARBA00022475"/>
    </source>
</evidence>
<evidence type="ECO:0000256" key="8">
    <source>
        <dbReference type="SAM" id="Phobius"/>
    </source>
</evidence>
<dbReference type="InterPro" id="IPR000276">
    <property type="entry name" value="GPCR_Rhodpsn"/>
</dbReference>
<dbReference type="Pfam" id="PF00001">
    <property type="entry name" value="7tm_1"/>
    <property type="match status" value="1"/>
</dbReference>
<dbReference type="GO" id="GO:0032870">
    <property type="term" value="P:cellular response to hormone stimulus"/>
    <property type="evidence" value="ECO:0007669"/>
    <property type="project" value="TreeGrafter"/>
</dbReference>
<feature type="transmembrane region" description="Helical" evidence="8">
    <location>
        <begin position="299"/>
        <end position="318"/>
    </location>
</feature>
<gene>
    <name evidence="10" type="ORF">MNOR_LOCUS30507</name>
</gene>
<keyword evidence="3" id="KW-1003">Cell membrane</keyword>
<name>A0AAV2RZF7_MEGNR</name>
<dbReference type="GO" id="GO:0042277">
    <property type="term" value="F:peptide binding"/>
    <property type="evidence" value="ECO:0007669"/>
    <property type="project" value="TreeGrafter"/>
</dbReference>
<dbReference type="SUPFAM" id="SSF81321">
    <property type="entry name" value="Family A G protein-coupled receptor-like"/>
    <property type="match status" value="1"/>
</dbReference>
<keyword evidence="7" id="KW-0675">Receptor</keyword>
<evidence type="ECO:0000256" key="6">
    <source>
        <dbReference type="ARBA" id="ARBA00023136"/>
    </source>
</evidence>
<comment type="subcellular location">
    <subcellularLocation>
        <location evidence="1">Cell membrane</location>
        <topology evidence="1">Multi-pass membrane protein</topology>
    </subcellularLocation>
</comment>
<feature type="transmembrane region" description="Helical" evidence="8">
    <location>
        <begin position="145"/>
        <end position="164"/>
    </location>
</feature>
<evidence type="ECO:0000259" key="9">
    <source>
        <dbReference type="PROSITE" id="PS50262"/>
    </source>
</evidence>
<comment type="similarity">
    <text evidence="2">Belongs to the G-protein coupled receptor 1 family.</text>
</comment>
<evidence type="ECO:0000256" key="2">
    <source>
        <dbReference type="ARBA" id="ARBA00010663"/>
    </source>
</evidence>
<feature type="non-terminal residue" evidence="10">
    <location>
        <position position="602"/>
    </location>
</feature>
<dbReference type="GO" id="GO:0005886">
    <property type="term" value="C:plasma membrane"/>
    <property type="evidence" value="ECO:0007669"/>
    <property type="project" value="UniProtKB-SubCell"/>
</dbReference>
<proteinExistence type="inferred from homology"/>
<feature type="transmembrane region" description="Helical" evidence="8">
    <location>
        <begin position="255"/>
        <end position="278"/>
    </location>
</feature>
<evidence type="ECO:0000256" key="4">
    <source>
        <dbReference type="ARBA" id="ARBA00022692"/>
    </source>
</evidence>
<dbReference type="PRINTS" id="PR00237">
    <property type="entry name" value="GPCRRHODOPSN"/>
</dbReference>
<protein>
    <recommendedName>
        <fullName evidence="9">G-protein coupled receptors family 1 profile domain-containing protein</fullName>
    </recommendedName>
</protein>
<evidence type="ECO:0000256" key="5">
    <source>
        <dbReference type="ARBA" id="ARBA00022989"/>
    </source>
</evidence>